<dbReference type="SUPFAM" id="SSF52821">
    <property type="entry name" value="Rhodanese/Cell cycle control phosphatase"/>
    <property type="match status" value="1"/>
</dbReference>
<dbReference type="Pfam" id="PF00581">
    <property type="entry name" value="Rhodanese"/>
    <property type="match status" value="1"/>
</dbReference>
<dbReference type="InterPro" id="IPR001763">
    <property type="entry name" value="Rhodanese-like_dom"/>
</dbReference>
<feature type="domain" description="Rhodanese" evidence="2">
    <location>
        <begin position="59"/>
        <end position="152"/>
    </location>
</feature>
<keyword evidence="1" id="KW-0472">Membrane</keyword>
<accession>A0A3B0U7Q6</accession>
<reference evidence="3" key="1">
    <citation type="submission" date="2018-06" db="EMBL/GenBank/DDBJ databases">
        <authorList>
            <person name="Zhirakovskaya E."/>
        </authorList>
    </citation>
    <scope>NUCLEOTIDE SEQUENCE</scope>
</reference>
<dbReference type="AlphaFoldDB" id="A0A3B0U7Q6"/>
<dbReference type="CDD" id="cd00158">
    <property type="entry name" value="RHOD"/>
    <property type="match status" value="1"/>
</dbReference>
<keyword evidence="1" id="KW-0812">Transmembrane</keyword>
<sequence>MKELEKTKRISISAILFILIIFIGVLSFKRPKNVFKNDKNLTLNHIIKQDYILQIKDLDSVNSTLIDIRSPYEYNKGYIKNAINIYVPDLLEPKQLSYIKQLDKENKIIVLYGKNPKEANGAWLLLTQLGLKNIKVLCVKLTYKNDKLIVESYPLEKPTLNYAEFMKKASSGKIKKVKKAPKKVIRLKKKKKKVAEGGC</sequence>
<dbReference type="SMART" id="SM00450">
    <property type="entry name" value="RHOD"/>
    <property type="match status" value="1"/>
</dbReference>
<feature type="transmembrane region" description="Helical" evidence="1">
    <location>
        <begin position="12"/>
        <end position="28"/>
    </location>
</feature>
<dbReference type="PROSITE" id="PS50206">
    <property type="entry name" value="RHODANESE_3"/>
    <property type="match status" value="1"/>
</dbReference>
<dbReference type="Gene3D" id="3.40.250.10">
    <property type="entry name" value="Rhodanese-like domain"/>
    <property type="match status" value="1"/>
</dbReference>
<gene>
    <name evidence="3" type="ORF">MNBD_BACTEROID04-1877</name>
</gene>
<evidence type="ECO:0000256" key="1">
    <source>
        <dbReference type="SAM" id="Phobius"/>
    </source>
</evidence>
<dbReference type="EMBL" id="UOER01000141">
    <property type="protein sequence ID" value="VAW22482.1"/>
    <property type="molecule type" value="Genomic_DNA"/>
</dbReference>
<name>A0A3B0U7Q6_9ZZZZ</name>
<dbReference type="InterPro" id="IPR036873">
    <property type="entry name" value="Rhodanese-like_dom_sf"/>
</dbReference>
<evidence type="ECO:0000259" key="2">
    <source>
        <dbReference type="PROSITE" id="PS50206"/>
    </source>
</evidence>
<protein>
    <recommendedName>
        <fullName evidence="2">Rhodanese domain-containing protein</fullName>
    </recommendedName>
</protein>
<organism evidence="3">
    <name type="scientific">hydrothermal vent metagenome</name>
    <dbReference type="NCBI Taxonomy" id="652676"/>
    <lineage>
        <taxon>unclassified sequences</taxon>
        <taxon>metagenomes</taxon>
        <taxon>ecological metagenomes</taxon>
    </lineage>
</organism>
<evidence type="ECO:0000313" key="3">
    <source>
        <dbReference type="EMBL" id="VAW22482.1"/>
    </source>
</evidence>
<proteinExistence type="predicted"/>
<keyword evidence="1" id="KW-1133">Transmembrane helix</keyword>